<evidence type="ECO:0000256" key="4">
    <source>
        <dbReference type="ARBA" id="ARBA00022771"/>
    </source>
</evidence>
<name>A0A1R2ASG6_9CILI</name>
<evidence type="ECO:0000256" key="7">
    <source>
        <dbReference type="ARBA" id="ARBA00023242"/>
    </source>
</evidence>
<feature type="domain" description="C2H2-type" evidence="9">
    <location>
        <begin position="139"/>
        <end position="166"/>
    </location>
</feature>
<keyword evidence="2" id="KW-0479">Metal-binding</keyword>
<feature type="domain" description="C2H2-type" evidence="9">
    <location>
        <begin position="109"/>
        <end position="138"/>
    </location>
</feature>
<dbReference type="GO" id="GO:0000978">
    <property type="term" value="F:RNA polymerase II cis-regulatory region sequence-specific DNA binding"/>
    <property type="evidence" value="ECO:0007669"/>
    <property type="project" value="TreeGrafter"/>
</dbReference>
<dbReference type="SMART" id="SM00355">
    <property type="entry name" value="ZnF_C2H2"/>
    <property type="match status" value="4"/>
</dbReference>
<dbReference type="FunFam" id="3.30.160.60:FF:000104">
    <property type="entry name" value="Transcriptional repressor protein YY1"/>
    <property type="match status" value="1"/>
</dbReference>
<dbReference type="OrthoDB" id="372803at2759"/>
<dbReference type="AlphaFoldDB" id="A0A1R2ASG6"/>
<dbReference type="Proteomes" id="UP000187209">
    <property type="component" value="Unassembled WGS sequence"/>
</dbReference>
<dbReference type="PROSITE" id="PS00028">
    <property type="entry name" value="ZINC_FINGER_C2H2_1"/>
    <property type="match status" value="4"/>
</dbReference>
<feature type="domain" description="C2H2-type" evidence="9">
    <location>
        <begin position="167"/>
        <end position="196"/>
    </location>
</feature>
<dbReference type="GO" id="GO:0008270">
    <property type="term" value="F:zinc ion binding"/>
    <property type="evidence" value="ECO:0007669"/>
    <property type="project" value="UniProtKB-KW"/>
</dbReference>
<dbReference type="InterPro" id="IPR036236">
    <property type="entry name" value="Znf_C2H2_sf"/>
</dbReference>
<keyword evidence="11" id="KW-1185">Reference proteome</keyword>
<protein>
    <recommendedName>
        <fullName evidence="9">C2H2-type domain-containing protein</fullName>
    </recommendedName>
</protein>
<evidence type="ECO:0000256" key="2">
    <source>
        <dbReference type="ARBA" id="ARBA00022723"/>
    </source>
</evidence>
<dbReference type="FunFam" id="3.30.160.60:FF:000125">
    <property type="entry name" value="Putative zinc finger protein 143"/>
    <property type="match status" value="1"/>
</dbReference>
<comment type="caution">
    <text evidence="10">The sequence shown here is derived from an EMBL/GenBank/DDBJ whole genome shotgun (WGS) entry which is preliminary data.</text>
</comment>
<dbReference type="PROSITE" id="PS50157">
    <property type="entry name" value="ZINC_FINGER_C2H2_2"/>
    <property type="match status" value="4"/>
</dbReference>
<sequence>MADIRITSSSENSFKIRLPMDLLNFSDASKYKIQLNQHTLRAQKIYPVFLQLDRDPEGFQIADKRNKKLKSKPKAQEQSFICNMDSCSKEFPDSVSFRKHQSIHSERQYICPVENCGRQFLDNSKLRRHMLVHTGEKPFRCEFCSKSFSLDFNLKTHLRIHTGEKPYQCSFAGCMKRFTQSSNLTAHERTHYMTEAEIKTRAPRQQEIEVQALPNVNRQAFSLDALSFDCFSPPTSFNALAISTSAIPPMFTAIVSTSALPTNDEGILS</sequence>
<dbReference type="GO" id="GO:0031519">
    <property type="term" value="C:PcG protein complex"/>
    <property type="evidence" value="ECO:0007669"/>
    <property type="project" value="TreeGrafter"/>
</dbReference>
<dbReference type="GO" id="GO:0005667">
    <property type="term" value="C:transcription regulator complex"/>
    <property type="evidence" value="ECO:0007669"/>
    <property type="project" value="TreeGrafter"/>
</dbReference>
<keyword evidence="5" id="KW-0862">Zinc</keyword>
<organism evidence="10 11">
    <name type="scientific">Stentor coeruleus</name>
    <dbReference type="NCBI Taxonomy" id="5963"/>
    <lineage>
        <taxon>Eukaryota</taxon>
        <taxon>Sar</taxon>
        <taxon>Alveolata</taxon>
        <taxon>Ciliophora</taxon>
        <taxon>Postciliodesmatophora</taxon>
        <taxon>Heterotrichea</taxon>
        <taxon>Heterotrichida</taxon>
        <taxon>Stentoridae</taxon>
        <taxon>Stentor</taxon>
    </lineage>
</organism>
<evidence type="ECO:0000313" key="10">
    <source>
        <dbReference type="EMBL" id="OMJ67395.1"/>
    </source>
</evidence>
<keyword evidence="6" id="KW-0238">DNA-binding</keyword>
<keyword evidence="7" id="KW-0539">Nucleus</keyword>
<evidence type="ECO:0000256" key="5">
    <source>
        <dbReference type="ARBA" id="ARBA00022833"/>
    </source>
</evidence>
<evidence type="ECO:0000256" key="1">
    <source>
        <dbReference type="ARBA" id="ARBA00004123"/>
    </source>
</evidence>
<dbReference type="Pfam" id="PF00096">
    <property type="entry name" value="zf-C2H2"/>
    <property type="match status" value="3"/>
</dbReference>
<dbReference type="PANTHER" id="PTHR14003">
    <property type="entry name" value="TRANSCRIPTIONAL REPRESSOR PROTEIN YY"/>
    <property type="match status" value="1"/>
</dbReference>
<dbReference type="GO" id="GO:0000785">
    <property type="term" value="C:chromatin"/>
    <property type="evidence" value="ECO:0007669"/>
    <property type="project" value="TreeGrafter"/>
</dbReference>
<dbReference type="InterPro" id="IPR013087">
    <property type="entry name" value="Znf_C2H2_type"/>
</dbReference>
<dbReference type="FunFam" id="3.30.160.60:FF:000358">
    <property type="entry name" value="zinc finger protein 24"/>
    <property type="match status" value="1"/>
</dbReference>
<feature type="domain" description="C2H2-type" evidence="9">
    <location>
        <begin position="80"/>
        <end position="109"/>
    </location>
</feature>
<dbReference type="GO" id="GO:0000981">
    <property type="term" value="F:DNA-binding transcription factor activity, RNA polymerase II-specific"/>
    <property type="evidence" value="ECO:0007669"/>
    <property type="project" value="TreeGrafter"/>
</dbReference>
<dbReference type="PANTHER" id="PTHR14003:SF19">
    <property type="entry name" value="YY2 TRANSCRIPTION FACTOR"/>
    <property type="match status" value="1"/>
</dbReference>
<accession>A0A1R2ASG6</accession>
<dbReference type="SUPFAM" id="SSF57667">
    <property type="entry name" value="beta-beta-alpha zinc fingers"/>
    <property type="match status" value="3"/>
</dbReference>
<reference evidence="10 11" key="1">
    <citation type="submission" date="2016-11" db="EMBL/GenBank/DDBJ databases">
        <title>The macronuclear genome of Stentor coeruleus: a giant cell with tiny introns.</title>
        <authorList>
            <person name="Slabodnick M."/>
            <person name="Ruby J.G."/>
            <person name="Reiff S.B."/>
            <person name="Swart E.C."/>
            <person name="Gosai S."/>
            <person name="Prabakaran S."/>
            <person name="Witkowska E."/>
            <person name="Larue G.E."/>
            <person name="Fisher S."/>
            <person name="Freeman R.M."/>
            <person name="Gunawardena J."/>
            <person name="Chu W."/>
            <person name="Stover N.A."/>
            <person name="Gregory B.D."/>
            <person name="Nowacki M."/>
            <person name="Derisi J."/>
            <person name="Roy S.W."/>
            <person name="Marshall W.F."/>
            <person name="Sood P."/>
        </authorList>
    </citation>
    <scope>NUCLEOTIDE SEQUENCE [LARGE SCALE GENOMIC DNA]</scope>
    <source>
        <strain evidence="10">WM001</strain>
    </source>
</reference>
<comment type="subcellular location">
    <subcellularLocation>
        <location evidence="1">Nucleus</location>
    </subcellularLocation>
</comment>
<gene>
    <name evidence="10" type="ORF">SteCoe_35450</name>
</gene>
<evidence type="ECO:0000256" key="6">
    <source>
        <dbReference type="ARBA" id="ARBA00023125"/>
    </source>
</evidence>
<keyword evidence="3" id="KW-0677">Repeat</keyword>
<evidence type="ECO:0000259" key="9">
    <source>
        <dbReference type="PROSITE" id="PS50157"/>
    </source>
</evidence>
<keyword evidence="4 8" id="KW-0863">Zinc-finger</keyword>
<dbReference type="EMBL" id="MPUH01001505">
    <property type="protein sequence ID" value="OMJ67395.1"/>
    <property type="molecule type" value="Genomic_DNA"/>
</dbReference>
<evidence type="ECO:0000313" key="11">
    <source>
        <dbReference type="Proteomes" id="UP000187209"/>
    </source>
</evidence>
<evidence type="ECO:0000256" key="3">
    <source>
        <dbReference type="ARBA" id="ARBA00022737"/>
    </source>
</evidence>
<dbReference type="Gene3D" id="3.30.160.60">
    <property type="entry name" value="Classic Zinc Finger"/>
    <property type="match status" value="3"/>
</dbReference>
<proteinExistence type="predicted"/>
<evidence type="ECO:0000256" key="8">
    <source>
        <dbReference type="PROSITE-ProRule" id="PRU00042"/>
    </source>
</evidence>